<evidence type="ECO:0000256" key="1">
    <source>
        <dbReference type="ARBA" id="ARBA00004141"/>
    </source>
</evidence>
<feature type="transmembrane region" description="Helical" evidence="5">
    <location>
        <begin position="300"/>
        <end position="322"/>
    </location>
</feature>
<evidence type="ECO:0000256" key="2">
    <source>
        <dbReference type="ARBA" id="ARBA00022692"/>
    </source>
</evidence>
<dbReference type="InterPro" id="IPR036259">
    <property type="entry name" value="MFS_trans_sf"/>
</dbReference>
<feature type="domain" description="Major facilitator superfamily (MFS) profile" evidence="6">
    <location>
        <begin position="18"/>
        <end position="385"/>
    </location>
</feature>
<dbReference type="SUPFAM" id="SSF103473">
    <property type="entry name" value="MFS general substrate transporter"/>
    <property type="match status" value="1"/>
</dbReference>
<dbReference type="PANTHER" id="PTHR23514">
    <property type="entry name" value="BYPASS OF STOP CODON PROTEIN 6"/>
    <property type="match status" value="1"/>
</dbReference>
<comment type="subcellular location">
    <subcellularLocation>
        <location evidence="1">Membrane</location>
        <topology evidence="1">Multi-pass membrane protein</topology>
    </subcellularLocation>
</comment>
<protein>
    <submittedName>
        <fullName evidence="7">MFS transporter</fullName>
    </submittedName>
</protein>
<organism evidence="7 8">
    <name type="scientific">Isoalcanivorax beigongshangi</name>
    <dbReference type="NCBI Taxonomy" id="3238810"/>
    <lineage>
        <taxon>Bacteria</taxon>
        <taxon>Pseudomonadati</taxon>
        <taxon>Pseudomonadota</taxon>
        <taxon>Gammaproteobacteria</taxon>
        <taxon>Oceanospirillales</taxon>
        <taxon>Alcanivoracaceae</taxon>
        <taxon>Isoalcanivorax</taxon>
    </lineage>
</organism>
<proteinExistence type="predicted"/>
<dbReference type="PROSITE" id="PS50850">
    <property type="entry name" value="MFS"/>
    <property type="match status" value="1"/>
</dbReference>
<keyword evidence="2 5" id="KW-0812">Transmembrane</keyword>
<dbReference type="Pfam" id="PF07690">
    <property type="entry name" value="MFS_1"/>
    <property type="match status" value="1"/>
</dbReference>
<evidence type="ECO:0000259" key="6">
    <source>
        <dbReference type="PROSITE" id="PS50850"/>
    </source>
</evidence>
<evidence type="ECO:0000256" key="4">
    <source>
        <dbReference type="ARBA" id="ARBA00023136"/>
    </source>
</evidence>
<keyword evidence="8" id="KW-1185">Reference proteome</keyword>
<comment type="caution">
    <text evidence="7">The sequence shown here is derived from an EMBL/GenBank/DDBJ whole genome shotgun (WGS) entry which is preliminary data.</text>
</comment>
<evidence type="ECO:0000256" key="3">
    <source>
        <dbReference type="ARBA" id="ARBA00022989"/>
    </source>
</evidence>
<evidence type="ECO:0000313" key="7">
    <source>
        <dbReference type="EMBL" id="MEY1660549.1"/>
    </source>
</evidence>
<feature type="transmembrane region" description="Helical" evidence="5">
    <location>
        <begin position="334"/>
        <end position="357"/>
    </location>
</feature>
<dbReference type="CDD" id="cd17393">
    <property type="entry name" value="MFS_MosC_like"/>
    <property type="match status" value="1"/>
</dbReference>
<feature type="transmembrane region" description="Helical" evidence="5">
    <location>
        <begin position="106"/>
        <end position="126"/>
    </location>
</feature>
<feature type="transmembrane region" description="Helical" evidence="5">
    <location>
        <begin position="51"/>
        <end position="71"/>
    </location>
</feature>
<feature type="transmembrane region" description="Helical" evidence="5">
    <location>
        <begin position="20"/>
        <end position="39"/>
    </location>
</feature>
<dbReference type="Gene3D" id="1.20.1250.20">
    <property type="entry name" value="MFS general substrate transporter like domains"/>
    <property type="match status" value="2"/>
</dbReference>
<feature type="transmembrane region" description="Helical" evidence="5">
    <location>
        <begin position="174"/>
        <end position="198"/>
    </location>
</feature>
<keyword evidence="4 5" id="KW-0472">Membrane</keyword>
<feature type="transmembrane region" description="Helical" evidence="5">
    <location>
        <begin position="210"/>
        <end position="229"/>
    </location>
</feature>
<dbReference type="InterPro" id="IPR020846">
    <property type="entry name" value="MFS_dom"/>
</dbReference>
<feature type="transmembrane region" description="Helical" evidence="5">
    <location>
        <begin position="363"/>
        <end position="385"/>
    </location>
</feature>
<accession>A0ABV4ACH2</accession>
<dbReference type="PANTHER" id="PTHR23514:SF13">
    <property type="entry name" value="INNER MEMBRANE PROTEIN YBJJ"/>
    <property type="match status" value="1"/>
</dbReference>
<name>A0ABV4ACH2_9GAMM</name>
<evidence type="ECO:0000256" key="5">
    <source>
        <dbReference type="SAM" id="Phobius"/>
    </source>
</evidence>
<dbReference type="RefSeq" id="WP_369453797.1">
    <property type="nucleotide sequence ID" value="NZ_JBGCUO010000001.1"/>
</dbReference>
<reference evidence="7 8" key="1">
    <citation type="submission" date="2024-07" db="EMBL/GenBank/DDBJ databases">
        <authorList>
            <person name="Ren Q."/>
        </authorList>
    </citation>
    <scope>NUCLEOTIDE SEQUENCE [LARGE SCALE GENOMIC DNA]</scope>
    <source>
        <strain evidence="7 8">REN37</strain>
    </source>
</reference>
<feature type="transmembrane region" description="Helical" evidence="5">
    <location>
        <begin position="277"/>
        <end position="294"/>
    </location>
</feature>
<dbReference type="InterPro" id="IPR051788">
    <property type="entry name" value="MFS_Transporter"/>
</dbReference>
<evidence type="ECO:0000313" key="8">
    <source>
        <dbReference type="Proteomes" id="UP001562065"/>
    </source>
</evidence>
<dbReference type="Proteomes" id="UP001562065">
    <property type="component" value="Unassembled WGS sequence"/>
</dbReference>
<keyword evidence="3 5" id="KW-1133">Transmembrane helix</keyword>
<dbReference type="EMBL" id="JBGCUO010000001">
    <property type="protein sequence ID" value="MEY1660549.1"/>
    <property type="molecule type" value="Genomic_DNA"/>
</dbReference>
<sequence length="389" mass="39135">MNHPASIDAVSAYALPRASLATRLAFFIAGFGLACWAPLVPYAKVRLDAGHAELGTVLLCLGLGSIVGMPLAGSMVSRLGSRAVILAGGIGLMLALPLLALTAHMWTLGAALCLFGLSLGAIDVAANVHGTEVQQRVGRPMMSGFHGLYSFGGLVGVSGMTLVLASGFGVLESALVAVGVVLVCLVLALPRFLGHVAAPSAAFFVRPQGIVILLGLLAMATFLVEGAVLDWGAVLLTEIKGMALSSAGAGYAAFALAMTLARLVGDRFVARLGIRRALVIGALVTAAGMGMAAWGHSLALVIAGFAIAGVGAANIVPILFTLAGRQKVMPTSHAMAATSALGYLGVFVGPALVGYVAAWTGLVLAFGVLVLLMGVVALVAGLKVAPPPG</sequence>
<gene>
    <name evidence="7" type="ORF">AB5I84_00135</name>
</gene>
<feature type="transmembrane region" description="Helical" evidence="5">
    <location>
        <begin position="147"/>
        <end position="168"/>
    </location>
</feature>
<dbReference type="InterPro" id="IPR011701">
    <property type="entry name" value="MFS"/>
</dbReference>
<feature type="transmembrane region" description="Helical" evidence="5">
    <location>
        <begin position="83"/>
        <end position="100"/>
    </location>
</feature>
<feature type="transmembrane region" description="Helical" evidence="5">
    <location>
        <begin position="241"/>
        <end position="265"/>
    </location>
</feature>